<dbReference type="Ensembl" id="ENSCANT00000010563.1">
    <property type="protein sequence ID" value="ENSCANP00000002586.1"/>
    <property type="gene ID" value="ENSCANG00000009547.1"/>
</dbReference>
<keyword evidence="1" id="KW-0812">Transmembrane</keyword>
<reference evidence="2" key="2">
    <citation type="submission" date="2025-09" db="UniProtKB">
        <authorList>
            <consortium name="Ensembl"/>
        </authorList>
    </citation>
    <scope>IDENTIFICATION</scope>
</reference>
<keyword evidence="1" id="KW-0472">Membrane</keyword>
<dbReference type="Proteomes" id="UP000233080">
    <property type="component" value="Unassembled WGS sequence"/>
</dbReference>
<dbReference type="OMA" id="GMSFLCV"/>
<organism evidence="2 3">
    <name type="scientific">Colobus angolensis palliatus</name>
    <name type="common">Peters' Angolan colobus</name>
    <dbReference type="NCBI Taxonomy" id="336983"/>
    <lineage>
        <taxon>Eukaryota</taxon>
        <taxon>Metazoa</taxon>
        <taxon>Chordata</taxon>
        <taxon>Craniata</taxon>
        <taxon>Vertebrata</taxon>
        <taxon>Euteleostomi</taxon>
        <taxon>Mammalia</taxon>
        <taxon>Eutheria</taxon>
        <taxon>Euarchontoglires</taxon>
        <taxon>Primates</taxon>
        <taxon>Haplorrhini</taxon>
        <taxon>Catarrhini</taxon>
        <taxon>Cercopithecidae</taxon>
        <taxon>Colobinae</taxon>
        <taxon>Colobus</taxon>
    </lineage>
</organism>
<accession>A0A2K5HE22</accession>
<reference evidence="2" key="1">
    <citation type="submission" date="2025-08" db="UniProtKB">
        <authorList>
            <consortium name="Ensembl"/>
        </authorList>
    </citation>
    <scope>IDENTIFICATION</scope>
</reference>
<dbReference type="AlphaFoldDB" id="A0A2K5HE22"/>
<evidence type="ECO:0000313" key="3">
    <source>
        <dbReference type="Proteomes" id="UP000233080"/>
    </source>
</evidence>
<protein>
    <submittedName>
        <fullName evidence="2">Uncharacterized protein</fullName>
    </submittedName>
</protein>
<name>A0A2K5HE22_COLAP</name>
<keyword evidence="1" id="KW-1133">Transmembrane helix</keyword>
<proteinExistence type="predicted"/>
<feature type="transmembrane region" description="Helical" evidence="1">
    <location>
        <begin position="12"/>
        <end position="33"/>
    </location>
</feature>
<keyword evidence="3" id="KW-1185">Reference proteome</keyword>
<sequence length="58" mass="5813">MVCSCSSTLNGMSLLCVCVVVVGGGGTCVYMCASAAASKLGNTTGHPCNGLVATWWHC</sequence>
<evidence type="ECO:0000313" key="2">
    <source>
        <dbReference type="Ensembl" id="ENSCANP00000002586.1"/>
    </source>
</evidence>
<evidence type="ECO:0000256" key="1">
    <source>
        <dbReference type="SAM" id="Phobius"/>
    </source>
</evidence>